<reference evidence="1" key="1">
    <citation type="submission" date="2021-10" db="EMBL/GenBank/DDBJ databases">
        <authorList>
            <person name="Piombo E."/>
        </authorList>
    </citation>
    <scope>NUCLEOTIDE SEQUENCE</scope>
</reference>
<comment type="caution">
    <text evidence="1">The sequence shown here is derived from an EMBL/GenBank/DDBJ whole genome shotgun (WGS) entry which is preliminary data.</text>
</comment>
<name>A0A9N9VGS4_9HYPO</name>
<evidence type="ECO:0000313" key="1">
    <source>
        <dbReference type="EMBL" id="CAH0023705.1"/>
    </source>
</evidence>
<dbReference type="EMBL" id="CABFNQ020000694">
    <property type="protein sequence ID" value="CAH0023705.1"/>
    <property type="molecule type" value="Genomic_DNA"/>
</dbReference>
<protein>
    <submittedName>
        <fullName evidence="1">Uncharacterized protein</fullName>
    </submittedName>
</protein>
<gene>
    <name evidence="1" type="ORF">CRHIZ90672A_00000114</name>
</gene>
<dbReference type="Proteomes" id="UP000696573">
    <property type="component" value="Unassembled WGS sequence"/>
</dbReference>
<sequence length="126" mass="12850">MFGEKASSAAGFFLNCRAAVIVGIRCGPRGLQDTACQLLVARKVAVWQNQARPGPVISKGSGSLINAGALVGLSSLGLNAASGLLCWPRGGVGSLSMSTIHDVRPVSTGKVNTGKWVTFHNASSGV</sequence>
<accession>A0A9N9VGS4</accession>
<organism evidence="1 2">
    <name type="scientific">Clonostachys rhizophaga</name>
    <dbReference type="NCBI Taxonomy" id="160324"/>
    <lineage>
        <taxon>Eukaryota</taxon>
        <taxon>Fungi</taxon>
        <taxon>Dikarya</taxon>
        <taxon>Ascomycota</taxon>
        <taxon>Pezizomycotina</taxon>
        <taxon>Sordariomycetes</taxon>
        <taxon>Hypocreomycetidae</taxon>
        <taxon>Hypocreales</taxon>
        <taxon>Bionectriaceae</taxon>
        <taxon>Clonostachys</taxon>
    </lineage>
</organism>
<keyword evidence="2" id="KW-1185">Reference proteome</keyword>
<evidence type="ECO:0000313" key="2">
    <source>
        <dbReference type="Proteomes" id="UP000696573"/>
    </source>
</evidence>
<proteinExistence type="predicted"/>
<dbReference type="AlphaFoldDB" id="A0A9N9VGS4"/>